<feature type="region of interest" description="Disordered" evidence="1">
    <location>
        <begin position="35"/>
        <end position="57"/>
    </location>
</feature>
<gene>
    <name evidence="2" type="ORF">JL193_11590</name>
</gene>
<dbReference type="EMBL" id="CP071795">
    <property type="protein sequence ID" value="QTD36772.1"/>
    <property type="molecule type" value="Genomic_DNA"/>
</dbReference>
<dbReference type="RefSeq" id="WP_207970954.1">
    <property type="nucleotide sequence ID" value="NZ_CP071795.1"/>
</dbReference>
<accession>A0ABX7SR98</accession>
<proteinExistence type="predicted"/>
<evidence type="ECO:0000313" key="3">
    <source>
        <dbReference type="Proteomes" id="UP000663935"/>
    </source>
</evidence>
<organism evidence="2 3">
    <name type="scientific">Polaribacter batillariae</name>
    <dbReference type="NCBI Taxonomy" id="2808900"/>
    <lineage>
        <taxon>Bacteria</taxon>
        <taxon>Pseudomonadati</taxon>
        <taxon>Bacteroidota</taxon>
        <taxon>Flavobacteriia</taxon>
        <taxon>Flavobacteriales</taxon>
        <taxon>Flavobacteriaceae</taxon>
    </lineage>
</organism>
<evidence type="ECO:0000256" key="1">
    <source>
        <dbReference type="SAM" id="MobiDB-lite"/>
    </source>
</evidence>
<evidence type="ECO:0000313" key="2">
    <source>
        <dbReference type="EMBL" id="QTD36772.1"/>
    </source>
</evidence>
<protein>
    <recommendedName>
        <fullName evidence="4">Fibrobacter succinogenes major paralogous domain-containing protein</fullName>
    </recommendedName>
</protein>
<sequence>MKTGLNYEKFNPVIFNLHTLRESVSYGDLYQWGRSKDGHQNRTSNTTTVTATSANPRHGNFIETTFQTDNNWTDFAGENGLWQNGLNDPCPSGYRIPTKAELNAERLNFNSNDRNGAFTALKLTTGGYRESSLSTIFAAGSEGFYWTSTVSGSEARYMYSFFASSTISTTRRGEGTRYVALKSKILCTLYNLNLNWLSLGQSVFVKSHLSYVQNIILFLV</sequence>
<reference evidence="2 3" key="1">
    <citation type="submission" date="2021-03" db="EMBL/GenBank/DDBJ databases">
        <title>Complete genome of Polaribacter_sp.G4M1.</title>
        <authorList>
            <person name="Jeong S.W."/>
            <person name="Bae J.W."/>
        </authorList>
    </citation>
    <scope>NUCLEOTIDE SEQUENCE [LARGE SCALE GENOMIC DNA]</scope>
    <source>
        <strain evidence="2 3">G4M1</strain>
    </source>
</reference>
<keyword evidence="3" id="KW-1185">Reference proteome</keyword>
<evidence type="ECO:0008006" key="4">
    <source>
        <dbReference type="Google" id="ProtNLM"/>
    </source>
</evidence>
<dbReference type="Proteomes" id="UP000663935">
    <property type="component" value="Chromosome"/>
</dbReference>
<feature type="compositionally biased region" description="Low complexity" evidence="1">
    <location>
        <begin position="43"/>
        <end position="55"/>
    </location>
</feature>
<name>A0ABX7SR98_9FLAO</name>